<gene>
    <name evidence="9 12" type="primary">fabH</name>
    <name evidence="12" type="ORF">KILIM_016_00640</name>
</gene>
<dbReference type="GO" id="GO:0033818">
    <property type="term" value="F:beta-ketoacyl-acyl-carrier-protein synthase III activity"/>
    <property type="evidence" value="ECO:0007669"/>
    <property type="project" value="UniProtKB-UniRule"/>
</dbReference>
<comment type="subcellular location">
    <subcellularLocation>
        <location evidence="9">Cytoplasm</location>
    </subcellularLocation>
</comment>
<feature type="active site" evidence="9">
    <location>
        <position position="134"/>
    </location>
</feature>
<dbReference type="SUPFAM" id="SSF53901">
    <property type="entry name" value="Thiolase-like"/>
    <property type="match status" value="1"/>
</dbReference>
<comment type="subunit">
    <text evidence="9">Homodimer.</text>
</comment>
<evidence type="ECO:0000256" key="4">
    <source>
        <dbReference type="ARBA" id="ARBA00022832"/>
    </source>
</evidence>
<dbReference type="InterPro" id="IPR013751">
    <property type="entry name" value="ACP_syn_III_N"/>
</dbReference>
<keyword evidence="3 9" id="KW-0808">Transferase</keyword>
<dbReference type="OrthoDB" id="9815506at2"/>
<accession>K6X8H3</accession>
<keyword evidence="4 9" id="KW-0276">Fatty acid metabolism</keyword>
<evidence type="ECO:0000256" key="7">
    <source>
        <dbReference type="ARBA" id="ARBA00023268"/>
    </source>
</evidence>
<dbReference type="STRING" id="1184609.KILIM_016_00640"/>
<dbReference type="CDD" id="cd00830">
    <property type="entry name" value="KAS_III"/>
    <property type="match status" value="1"/>
</dbReference>
<dbReference type="Gene3D" id="3.40.47.10">
    <property type="match status" value="2"/>
</dbReference>
<proteinExistence type="inferred from homology"/>
<feature type="domain" description="Beta-ketoacyl-[acyl-carrier-protein] synthase III C-terminal" evidence="10">
    <location>
        <begin position="263"/>
        <end position="351"/>
    </location>
</feature>
<protein>
    <recommendedName>
        <fullName evidence="9">Beta-ketoacyl-[acyl-carrier-protein] synthase III</fullName>
        <shortName evidence="9">Beta-ketoacyl-ACP synthase III</shortName>
        <shortName evidence="9">KAS III</shortName>
        <ecNumber evidence="9">2.3.1.180</ecNumber>
    </recommendedName>
    <alternativeName>
        <fullName evidence="9">3-oxoacyl-[acyl-carrier-protein] synthase 3</fullName>
    </alternativeName>
    <alternativeName>
        <fullName evidence="9">3-oxoacyl-[acyl-carrier-protein] synthase III</fullName>
    </alternativeName>
</protein>
<evidence type="ECO:0000256" key="9">
    <source>
        <dbReference type="HAMAP-Rule" id="MF_01815"/>
    </source>
</evidence>
<evidence type="ECO:0000313" key="12">
    <source>
        <dbReference type="EMBL" id="GAB95124.1"/>
    </source>
</evidence>
<dbReference type="eggNOG" id="COG0332">
    <property type="taxonomic scope" value="Bacteria"/>
</dbReference>
<feature type="domain" description="Beta-ketoacyl-[acyl-carrier-protein] synthase III N-terminal" evidence="11">
    <location>
        <begin position="128"/>
        <end position="205"/>
    </location>
</feature>
<dbReference type="RefSeq" id="WP_006591656.1">
    <property type="nucleotide sequence ID" value="NZ_BAHD01000016.1"/>
</dbReference>
<dbReference type="Proteomes" id="UP000008366">
    <property type="component" value="Unassembled WGS sequence"/>
</dbReference>
<comment type="function">
    <text evidence="9">Catalyzes the condensation reaction of fatty acid synthesis by the addition to an acyl acceptor of two carbons from malonyl-ACP. Catalyzes the first condensation reaction which initiates fatty acid synthesis and may therefore play a role in governing the total rate of fatty acid production. Possesses both acetoacetyl-ACP synthase and acetyl transacylase activities. Its substrate specificity determines the biosynthesis of branched-chain and/or straight-chain of fatty acids.</text>
</comment>
<feature type="active site" evidence="9">
    <location>
        <position position="310"/>
    </location>
</feature>
<evidence type="ECO:0000259" key="10">
    <source>
        <dbReference type="Pfam" id="PF08541"/>
    </source>
</evidence>
<reference evidence="12 13" key="1">
    <citation type="submission" date="2012-08" db="EMBL/GenBank/DDBJ databases">
        <title>Whole genome shotgun sequence of Kineosphaera limosa NBRC 100340.</title>
        <authorList>
            <person name="Yoshida I."/>
            <person name="Isaki S."/>
            <person name="Hosoyama A."/>
            <person name="Tsuchikane K."/>
            <person name="Katsumata H."/>
            <person name="Ando Y."/>
            <person name="Ohji S."/>
            <person name="Hamada M."/>
            <person name="Tamura T."/>
            <person name="Yamazoe A."/>
            <person name="Yamazaki S."/>
            <person name="Fujita N."/>
        </authorList>
    </citation>
    <scope>NUCLEOTIDE SEQUENCE [LARGE SCALE GENOMIC DNA]</scope>
    <source>
        <strain evidence="12 13">NBRC 100340</strain>
    </source>
</reference>
<dbReference type="GO" id="GO:0006633">
    <property type="term" value="P:fatty acid biosynthetic process"/>
    <property type="evidence" value="ECO:0007669"/>
    <property type="project" value="UniProtKB-UniRule"/>
</dbReference>
<name>K6X8H3_9MICO</name>
<dbReference type="InterPro" id="IPR004655">
    <property type="entry name" value="FabH"/>
</dbReference>
<evidence type="ECO:0000256" key="2">
    <source>
        <dbReference type="ARBA" id="ARBA00022516"/>
    </source>
</evidence>
<dbReference type="PANTHER" id="PTHR43091">
    <property type="entry name" value="3-OXOACYL-[ACYL-CARRIER-PROTEIN] SYNTHASE"/>
    <property type="match status" value="1"/>
</dbReference>
<comment type="pathway">
    <text evidence="9">Lipid metabolism; fatty acid biosynthesis.</text>
</comment>
<evidence type="ECO:0000313" key="13">
    <source>
        <dbReference type="Proteomes" id="UP000008366"/>
    </source>
</evidence>
<keyword evidence="9" id="KW-0963">Cytoplasm</keyword>
<keyword evidence="6 9" id="KW-0275">Fatty acid biosynthesis</keyword>
<sequence length="354" mass="37503">MPEVPAPADRAQRPTLSTRTGAQYSRIWGVGDHRPERIVTNDEICEYIDSTDEWIRERSGIATRRQAAPTESVADMAISAGRAAIEAAGVDPTRIGAVIVATLSHPLQTPAAATLVAHALGASNAAAFDLGAACSGYCYGIGVADDLIRGGSSEFVLVVGSEKMSDFRDWHDRGTAFIFGDGAGAALVGPSEFPGVGPTVWGADGSGYELIRQSTDWVQWRAAVESPDSTPEQRAWPFIDMVGPSVFRWAAFKMAAVAKEAVAAAGLTIDDIDVFVPHQANIRIIDTMVKQLKLPDRVVVAREDIADMANTSGASVPLATARLLREGRARSGDLCLQFGFGAGLTWAAQVVVLP</sequence>
<comment type="domain">
    <text evidence="9">The last Arg residue of the ACP-binding site is essential for the weak association between ACP/AcpP and FabH.</text>
</comment>
<organism evidence="12 13">
    <name type="scientific">Kineosphaera limosa NBRC 100340</name>
    <dbReference type="NCBI Taxonomy" id="1184609"/>
    <lineage>
        <taxon>Bacteria</taxon>
        <taxon>Bacillati</taxon>
        <taxon>Actinomycetota</taxon>
        <taxon>Actinomycetes</taxon>
        <taxon>Micrococcales</taxon>
        <taxon>Dermatophilaceae</taxon>
        <taxon>Kineosphaera</taxon>
    </lineage>
</organism>
<dbReference type="GO" id="GO:0005737">
    <property type="term" value="C:cytoplasm"/>
    <property type="evidence" value="ECO:0007669"/>
    <property type="project" value="UniProtKB-SubCell"/>
</dbReference>
<keyword evidence="7 9" id="KW-0511">Multifunctional enzyme</keyword>
<evidence type="ECO:0000259" key="11">
    <source>
        <dbReference type="Pfam" id="PF08545"/>
    </source>
</evidence>
<comment type="catalytic activity">
    <reaction evidence="9">
        <text>malonyl-[ACP] + acetyl-CoA + H(+) = 3-oxobutanoyl-[ACP] + CO2 + CoA</text>
        <dbReference type="Rhea" id="RHEA:12080"/>
        <dbReference type="Rhea" id="RHEA-COMP:9623"/>
        <dbReference type="Rhea" id="RHEA-COMP:9625"/>
        <dbReference type="ChEBI" id="CHEBI:15378"/>
        <dbReference type="ChEBI" id="CHEBI:16526"/>
        <dbReference type="ChEBI" id="CHEBI:57287"/>
        <dbReference type="ChEBI" id="CHEBI:57288"/>
        <dbReference type="ChEBI" id="CHEBI:78449"/>
        <dbReference type="ChEBI" id="CHEBI:78450"/>
        <dbReference type="EC" id="2.3.1.180"/>
    </reaction>
</comment>
<dbReference type="UniPathway" id="UPA00094"/>
<evidence type="ECO:0000256" key="3">
    <source>
        <dbReference type="ARBA" id="ARBA00022679"/>
    </source>
</evidence>
<dbReference type="GO" id="GO:0004315">
    <property type="term" value="F:3-oxoacyl-[acyl-carrier-protein] synthase activity"/>
    <property type="evidence" value="ECO:0007669"/>
    <property type="project" value="InterPro"/>
</dbReference>
<dbReference type="Pfam" id="PF08545">
    <property type="entry name" value="ACP_syn_III"/>
    <property type="match status" value="1"/>
</dbReference>
<dbReference type="InterPro" id="IPR013747">
    <property type="entry name" value="ACP_syn_III_C"/>
</dbReference>
<evidence type="ECO:0000256" key="5">
    <source>
        <dbReference type="ARBA" id="ARBA00023098"/>
    </source>
</evidence>
<dbReference type="NCBIfam" id="TIGR00747">
    <property type="entry name" value="fabH"/>
    <property type="match status" value="1"/>
</dbReference>
<evidence type="ECO:0000256" key="6">
    <source>
        <dbReference type="ARBA" id="ARBA00023160"/>
    </source>
</evidence>
<dbReference type="AlphaFoldDB" id="K6X8H3"/>
<comment type="caution">
    <text evidence="12">The sequence shown here is derived from an EMBL/GenBank/DDBJ whole genome shotgun (WGS) entry which is preliminary data.</text>
</comment>
<dbReference type="EC" id="2.3.1.180" evidence="9"/>
<keyword evidence="2 9" id="KW-0444">Lipid biosynthesis</keyword>
<feature type="active site" evidence="9">
    <location>
        <position position="278"/>
    </location>
</feature>
<dbReference type="EMBL" id="BAHD01000016">
    <property type="protein sequence ID" value="GAB95124.1"/>
    <property type="molecule type" value="Genomic_DNA"/>
</dbReference>
<dbReference type="HAMAP" id="MF_01815">
    <property type="entry name" value="FabH"/>
    <property type="match status" value="1"/>
</dbReference>
<dbReference type="InterPro" id="IPR016039">
    <property type="entry name" value="Thiolase-like"/>
</dbReference>
<comment type="similarity">
    <text evidence="1 9">Belongs to the thiolase-like superfamily. FabH family.</text>
</comment>
<dbReference type="Pfam" id="PF08541">
    <property type="entry name" value="ACP_syn_III_C"/>
    <property type="match status" value="1"/>
</dbReference>
<keyword evidence="5 9" id="KW-0443">Lipid metabolism</keyword>
<keyword evidence="8 9" id="KW-0012">Acyltransferase</keyword>
<evidence type="ECO:0000256" key="1">
    <source>
        <dbReference type="ARBA" id="ARBA00008642"/>
    </source>
</evidence>
<dbReference type="PANTHER" id="PTHR43091:SF1">
    <property type="entry name" value="BETA-KETOACYL-[ACYL-CARRIER-PROTEIN] SYNTHASE III, CHLOROPLASTIC"/>
    <property type="match status" value="1"/>
</dbReference>
<keyword evidence="13" id="KW-1185">Reference proteome</keyword>
<evidence type="ECO:0000256" key="8">
    <source>
        <dbReference type="ARBA" id="ARBA00023315"/>
    </source>
</evidence>
<feature type="region of interest" description="ACP-binding" evidence="9">
    <location>
        <begin position="279"/>
        <end position="283"/>
    </location>
</feature>
<dbReference type="NCBIfam" id="NF006829">
    <property type="entry name" value="PRK09352.1"/>
    <property type="match status" value="1"/>
</dbReference>